<name>A0AA88DI28_FICCA</name>
<accession>A0AA88DI28</accession>
<sequence>MTIGSPTPVANKSQWLANSTSSTDPMQPGQSDYHPAADPPSMSPPFTSSTDPVQPVRSDHPRPRTRRR</sequence>
<dbReference type="AlphaFoldDB" id="A0AA88DI28"/>
<dbReference type="EMBL" id="BTGU01000016">
    <property type="protein sequence ID" value="GMN43239.1"/>
    <property type="molecule type" value="Genomic_DNA"/>
</dbReference>
<protein>
    <submittedName>
        <fullName evidence="2">Uncharacterized protein</fullName>
    </submittedName>
</protein>
<dbReference type="Proteomes" id="UP001187192">
    <property type="component" value="Unassembled WGS sequence"/>
</dbReference>
<feature type="compositionally biased region" description="Polar residues" evidence="1">
    <location>
        <begin position="1"/>
        <end position="30"/>
    </location>
</feature>
<organism evidence="2 3">
    <name type="scientific">Ficus carica</name>
    <name type="common">Common fig</name>
    <dbReference type="NCBI Taxonomy" id="3494"/>
    <lineage>
        <taxon>Eukaryota</taxon>
        <taxon>Viridiplantae</taxon>
        <taxon>Streptophyta</taxon>
        <taxon>Embryophyta</taxon>
        <taxon>Tracheophyta</taxon>
        <taxon>Spermatophyta</taxon>
        <taxon>Magnoliopsida</taxon>
        <taxon>eudicotyledons</taxon>
        <taxon>Gunneridae</taxon>
        <taxon>Pentapetalae</taxon>
        <taxon>rosids</taxon>
        <taxon>fabids</taxon>
        <taxon>Rosales</taxon>
        <taxon>Moraceae</taxon>
        <taxon>Ficeae</taxon>
        <taxon>Ficus</taxon>
    </lineage>
</organism>
<comment type="caution">
    <text evidence="2">The sequence shown here is derived from an EMBL/GenBank/DDBJ whole genome shotgun (WGS) entry which is preliminary data.</text>
</comment>
<proteinExistence type="predicted"/>
<evidence type="ECO:0000313" key="3">
    <source>
        <dbReference type="Proteomes" id="UP001187192"/>
    </source>
</evidence>
<reference evidence="2" key="1">
    <citation type="submission" date="2023-07" db="EMBL/GenBank/DDBJ databases">
        <title>draft genome sequence of fig (Ficus carica).</title>
        <authorList>
            <person name="Takahashi T."/>
            <person name="Nishimura K."/>
        </authorList>
    </citation>
    <scope>NUCLEOTIDE SEQUENCE</scope>
</reference>
<feature type="region of interest" description="Disordered" evidence="1">
    <location>
        <begin position="1"/>
        <end position="68"/>
    </location>
</feature>
<gene>
    <name evidence="2" type="ORF">TIFTF001_012444</name>
</gene>
<keyword evidence="3" id="KW-1185">Reference proteome</keyword>
<evidence type="ECO:0000256" key="1">
    <source>
        <dbReference type="SAM" id="MobiDB-lite"/>
    </source>
</evidence>
<evidence type="ECO:0000313" key="2">
    <source>
        <dbReference type="EMBL" id="GMN43239.1"/>
    </source>
</evidence>